<name>A0AAW6VRR7_9BACT</name>
<dbReference type="Pfam" id="PF04326">
    <property type="entry name" value="SLFN_AlbA_2"/>
    <property type="match status" value="1"/>
</dbReference>
<protein>
    <submittedName>
        <fullName evidence="2">DNA binding domain-containing protein</fullName>
    </submittedName>
</protein>
<evidence type="ECO:0000313" key="2">
    <source>
        <dbReference type="EMBL" id="MDK2062869.1"/>
    </source>
</evidence>
<dbReference type="Pfam" id="PF13749">
    <property type="entry name" value="HATPase_c_4"/>
    <property type="match status" value="1"/>
</dbReference>
<sequence length="442" mass="50218">MNFIESHRVEHKQFLTDTFEKEVVAFLNYHEGGIIYIGVDKDGKIVGCQNPDETQLKIKDKLKHNISPSCLGLFEVILETIEEKSIIKIIIASGRETPYYIKKNGMSEKGCYIRVGSSSEPMNQTMIEDLFAKRVRNSLGNIKSRRQDLTFEQLKIYYEEKGLKLNEKFASNLELLTDDGYYNYVAYLMADSNGVSIKVAKYAGTNKVDLIENNEYGYCSLIKATKRVLEKLEIENKTAALITSTTRKEQPLWNKVALREAVINAIVHNDYTTENPPVFEIFSDRIEITSTGGLSIIKNIDDFFSGYSNPTSRELMRIYKDLELVEHLGSGLNRILEAYDKDSFVMKQNYMKNIFYKNETPLDGVVSGGVNGVVSGGVTELLEFIQINPGLKANELSKHIDTPLRTVQRWLKQLKDENKIEFQGAPKTGGYVVIYDDIKNNS</sequence>
<dbReference type="InterPro" id="IPR036390">
    <property type="entry name" value="WH_DNA-bd_sf"/>
</dbReference>
<dbReference type="InterPro" id="IPR038475">
    <property type="entry name" value="RecG_C_sf"/>
</dbReference>
<feature type="domain" description="Schlafen AlbA-2" evidence="1">
    <location>
        <begin position="5"/>
        <end position="123"/>
    </location>
</feature>
<dbReference type="InterPro" id="IPR007421">
    <property type="entry name" value="Schlafen_AlbA_2_dom"/>
</dbReference>
<organism evidence="2 3">
    <name type="scientific">Aliarcobacter butzleri</name>
    <dbReference type="NCBI Taxonomy" id="28197"/>
    <lineage>
        <taxon>Bacteria</taxon>
        <taxon>Pseudomonadati</taxon>
        <taxon>Campylobacterota</taxon>
        <taxon>Epsilonproteobacteria</taxon>
        <taxon>Campylobacterales</taxon>
        <taxon>Arcobacteraceae</taxon>
        <taxon>Aliarcobacter</taxon>
    </lineage>
</organism>
<dbReference type="SUPFAM" id="SSF46785">
    <property type="entry name" value="Winged helix' DNA-binding domain"/>
    <property type="match status" value="1"/>
</dbReference>
<dbReference type="Proteomes" id="UP001237843">
    <property type="component" value="Unassembled WGS sequence"/>
</dbReference>
<gene>
    <name evidence="2" type="ORF">PT520_10095</name>
</gene>
<dbReference type="PANTHER" id="PTHR30595">
    <property type="entry name" value="GLPR-RELATED TRANSCRIPTIONAL REPRESSOR"/>
    <property type="match status" value="1"/>
</dbReference>
<dbReference type="AlphaFoldDB" id="A0AAW6VRR7"/>
<dbReference type="RefSeq" id="WP_151951819.1">
    <property type="nucleotide sequence ID" value="NZ_CABVRB010000018.1"/>
</dbReference>
<dbReference type="Gene3D" id="3.30.565.60">
    <property type="match status" value="1"/>
</dbReference>
<dbReference type="InterPro" id="IPR036388">
    <property type="entry name" value="WH-like_DNA-bd_sf"/>
</dbReference>
<dbReference type="Gene3D" id="1.10.10.10">
    <property type="entry name" value="Winged helix-like DNA-binding domain superfamily/Winged helix DNA-binding domain"/>
    <property type="match status" value="1"/>
</dbReference>
<dbReference type="InterPro" id="IPR038461">
    <property type="entry name" value="Schlafen_AlbA_2_dom_sf"/>
</dbReference>
<proteinExistence type="predicted"/>
<dbReference type="EMBL" id="JAQTJH010000013">
    <property type="protein sequence ID" value="MDK2062869.1"/>
    <property type="molecule type" value="Genomic_DNA"/>
</dbReference>
<dbReference type="PANTHER" id="PTHR30595:SF6">
    <property type="entry name" value="SCHLAFEN ALBA-2 DOMAIN-CONTAINING PROTEIN"/>
    <property type="match status" value="1"/>
</dbReference>
<accession>A0AAW6VRR7</accession>
<evidence type="ECO:0000259" key="1">
    <source>
        <dbReference type="Pfam" id="PF04326"/>
    </source>
</evidence>
<dbReference type="Gene3D" id="3.30.950.30">
    <property type="entry name" value="Schlafen, AAA domain"/>
    <property type="match status" value="1"/>
</dbReference>
<evidence type="ECO:0000313" key="3">
    <source>
        <dbReference type="Proteomes" id="UP001237843"/>
    </source>
</evidence>
<reference evidence="2" key="2">
    <citation type="submission" date="2023-02" db="EMBL/GenBank/DDBJ databases">
        <authorList>
            <person name="Concha-Toloza M."/>
            <person name="Lopez-Cantillo M."/>
            <person name="Molina-Mora J."/>
            <person name="Collado L."/>
        </authorList>
    </citation>
    <scope>NUCLEOTIDE SEQUENCE</scope>
    <source>
        <strain evidence="2">FR1p273A</strain>
    </source>
</reference>
<comment type="caution">
    <text evidence="2">The sequence shown here is derived from an EMBL/GenBank/DDBJ whole genome shotgun (WGS) entry which is preliminary data.</text>
</comment>
<reference evidence="2" key="1">
    <citation type="journal article" date="2023" name="Antibiotics">
        <title>Genomic Characterization of Antibiotic-Resistant Campylobacterales Isolated from Chilean Poultry Meat.</title>
        <authorList>
            <person name="Concha-Toloza M."/>
            <person name="Lopez-Cantillo M."/>
            <person name="Molina-Mora J.A."/>
            <person name="Collado L."/>
        </authorList>
    </citation>
    <scope>NUCLEOTIDE SEQUENCE</scope>
    <source>
        <strain evidence="2">FR1p273A</strain>
    </source>
</reference>